<dbReference type="PROSITE" id="PS51826">
    <property type="entry name" value="PSBD"/>
    <property type="match status" value="1"/>
</dbReference>
<comment type="cofactor">
    <cofactor evidence="1 7">
        <name>(R)-lipoate</name>
        <dbReference type="ChEBI" id="CHEBI:83088"/>
    </cofactor>
</comment>
<evidence type="ECO:0000256" key="2">
    <source>
        <dbReference type="ARBA" id="ARBA00007317"/>
    </source>
</evidence>
<dbReference type="PANTHER" id="PTHR43178">
    <property type="entry name" value="DIHYDROLIPOAMIDE ACETYLTRANSFERASE COMPONENT OF PYRUVATE DEHYDROGENASE COMPLEX"/>
    <property type="match status" value="1"/>
</dbReference>
<dbReference type="SUPFAM" id="SSF51230">
    <property type="entry name" value="Single hybrid motif"/>
    <property type="match status" value="1"/>
</dbReference>
<dbReference type="Gene3D" id="2.40.50.100">
    <property type="match status" value="1"/>
</dbReference>
<dbReference type="PROSITE" id="PS00189">
    <property type="entry name" value="LIPOYL"/>
    <property type="match status" value="1"/>
</dbReference>
<dbReference type="RefSeq" id="WP_167952570.1">
    <property type="nucleotide sequence ID" value="NZ_JAATJE010000001.1"/>
</dbReference>
<feature type="domain" description="Peripheral subunit-binding (PSBD)" evidence="10">
    <location>
        <begin position="165"/>
        <end position="201"/>
    </location>
</feature>
<accession>A0ABX0XIC3</accession>
<dbReference type="InterPro" id="IPR036625">
    <property type="entry name" value="E3-bd_dom_sf"/>
</dbReference>
<dbReference type="InterPro" id="IPR023213">
    <property type="entry name" value="CAT-like_dom_sf"/>
</dbReference>
<keyword evidence="5 7" id="KW-0450">Lipoyl</keyword>
<evidence type="ECO:0000259" key="10">
    <source>
        <dbReference type="PROSITE" id="PS51826"/>
    </source>
</evidence>
<dbReference type="CDD" id="cd06849">
    <property type="entry name" value="lipoyl_domain"/>
    <property type="match status" value="1"/>
</dbReference>
<reference evidence="11 12" key="1">
    <citation type="submission" date="2020-03" db="EMBL/GenBank/DDBJ databases">
        <title>Genomic Encyclopedia of Type Strains, Phase IV (KMG-IV): sequencing the most valuable type-strain genomes for metagenomic binning, comparative biology and taxonomic classification.</title>
        <authorList>
            <person name="Goeker M."/>
        </authorList>
    </citation>
    <scope>NUCLEOTIDE SEQUENCE [LARGE SCALE GENOMIC DNA]</scope>
    <source>
        <strain evidence="11 12">DSM 27651</strain>
    </source>
</reference>
<dbReference type="InterPro" id="IPR011053">
    <property type="entry name" value="Single_hybrid_motif"/>
</dbReference>
<dbReference type="Proteomes" id="UP000734218">
    <property type="component" value="Unassembled WGS sequence"/>
</dbReference>
<protein>
    <recommendedName>
        <fullName evidence="7">Dihydrolipoamide acetyltransferase component of pyruvate dehydrogenase complex</fullName>
        <ecNumber evidence="7">2.3.1.-</ecNumber>
    </recommendedName>
</protein>
<comment type="similarity">
    <text evidence="2 7">Belongs to the 2-oxoacid dehydrogenase family.</text>
</comment>
<dbReference type="SUPFAM" id="SSF47005">
    <property type="entry name" value="Peripheral subunit-binding domain of 2-oxo acid dehydrogenase complex"/>
    <property type="match status" value="1"/>
</dbReference>
<feature type="domain" description="Lipoyl-binding" evidence="9">
    <location>
        <begin position="3"/>
        <end position="78"/>
    </location>
</feature>
<dbReference type="InterPro" id="IPR000089">
    <property type="entry name" value="Biotin_lipoyl"/>
</dbReference>
<evidence type="ECO:0000256" key="7">
    <source>
        <dbReference type="RuleBase" id="RU003423"/>
    </source>
</evidence>
<dbReference type="SUPFAM" id="SSF52777">
    <property type="entry name" value="CoA-dependent acyltransferases"/>
    <property type="match status" value="1"/>
</dbReference>
<dbReference type="InterPro" id="IPR004167">
    <property type="entry name" value="PSBD"/>
</dbReference>
<evidence type="ECO:0000256" key="4">
    <source>
        <dbReference type="ARBA" id="ARBA00022679"/>
    </source>
</evidence>
<feature type="compositionally biased region" description="Low complexity" evidence="8">
    <location>
        <begin position="87"/>
        <end position="99"/>
    </location>
</feature>
<dbReference type="Pfam" id="PF00364">
    <property type="entry name" value="Biotin_lipoyl"/>
    <property type="match status" value="1"/>
</dbReference>
<dbReference type="Gene3D" id="4.10.320.10">
    <property type="entry name" value="E3-binding domain"/>
    <property type="match status" value="1"/>
</dbReference>
<sequence>MARFTFRLPDIGEGIAEAEIVAWHVKVGDRVEEDGRLADMMTDKATVEMESPVAGTVVEVAGAEGDVIAIGSALAVIETEAAEAEAPAAAQPADAVAAENPGVEEVTEVEARFPAPAQAPTRPSAPAKAGAQGGQDGADNPGLLPSQEHGGAQADGGPGRDRAILASPAVRARAKDLGIDLGQVKPQADGRIRHADLDAFLRYDSGTATAGATQRAAARPDEQVRVIGMRRRIAENMAASKRHIPHFTYVEEIDVTAVEAVRAEMNAGRGDLPKLTLLPFLITALCKAIPKFPMMNARYDDEAGVVTRSGAVHMGMAAQTDAGLMVPVIRNADGLSVWELAAEVSRLSDAARSGKAKSEEMAGGTITLTSLGAIGGVVSTPVINRPEVAIVGVNRIVERPVFDADGDIVRAKLMNLSTSCDHRVVDGWDAASFVQEVKRLLENPLLLLTV</sequence>
<comment type="subunit">
    <text evidence="3">Forms a 24-polypeptide structural core with octahedral symmetry.</text>
</comment>
<dbReference type="Pfam" id="PF02817">
    <property type="entry name" value="E3_binding"/>
    <property type="match status" value="1"/>
</dbReference>
<dbReference type="EMBL" id="JAATJE010000001">
    <property type="protein sequence ID" value="NJC32980.1"/>
    <property type="molecule type" value="Genomic_DNA"/>
</dbReference>
<feature type="region of interest" description="Disordered" evidence="8">
    <location>
        <begin position="115"/>
        <end position="162"/>
    </location>
</feature>
<name>A0ABX0XIC3_9SPHN</name>
<dbReference type="InterPro" id="IPR050743">
    <property type="entry name" value="2-oxoacid_DH_E2_comp"/>
</dbReference>
<evidence type="ECO:0000259" key="9">
    <source>
        <dbReference type="PROSITE" id="PS50968"/>
    </source>
</evidence>
<evidence type="ECO:0000256" key="3">
    <source>
        <dbReference type="ARBA" id="ARBA00011484"/>
    </source>
</evidence>
<dbReference type="PROSITE" id="PS50968">
    <property type="entry name" value="BIOTINYL_LIPOYL"/>
    <property type="match status" value="1"/>
</dbReference>
<dbReference type="EC" id="2.3.1.-" evidence="7"/>
<dbReference type="InterPro" id="IPR003016">
    <property type="entry name" value="2-oxoA_DH_lipoyl-BS"/>
</dbReference>
<evidence type="ECO:0000313" key="12">
    <source>
        <dbReference type="Proteomes" id="UP000734218"/>
    </source>
</evidence>
<evidence type="ECO:0000256" key="6">
    <source>
        <dbReference type="ARBA" id="ARBA00023315"/>
    </source>
</evidence>
<dbReference type="InterPro" id="IPR001078">
    <property type="entry name" value="2-oxoacid_DH_actylTfrase"/>
</dbReference>
<keyword evidence="12" id="KW-1185">Reference proteome</keyword>
<evidence type="ECO:0000256" key="8">
    <source>
        <dbReference type="SAM" id="MobiDB-lite"/>
    </source>
</evidence>
<feature type="region of interest" description="Disordered" evidence="8">
    <location>
        <begin position="87"/>
        <end position="106"/>
    </location>
</feature>
<dbReference type="Pfam" id="PF00198">
    <property type="entry name" value="2-oxoacid_dh"/>
    <property type="match status" value="1"/>
</dbReference>
<evidence type="ECO:0000313" key="11">
    <source>
        <dbReference type="EMBL" id="NJC32980.1"/>
    </source>
</evidence>
<gene>
    <name evidence="11" type="ORF">GGR88_000454</name>
</gene>
<evidence type="ECO:0000256" key="5">
    <source>
        <dbReference type="ARBA" id="ARBA00022823"/>
    </source>
</evidence>
<dbReference type="GO" id="GO:0043754">
    <property type="term" value="F:dihydrolipoamide branched chain acyltransferase activity"/>
    <property type="evidence" value="ECO:0007669"/>
    <property type="project" value="UniProtKB-EC"/>
</dbReference>
<organism evidence="11 12">
    <name type="scientific">Sphingomonas jejuensis</name>
    <dbReference type="NCBI Taxonomy" id="904715"/>
    <lineage>
        <taxon>Bacteria</taxon>
        <taxon>Pseudomonadati</taxon>
        <taxon>Pseudomonadota</taxon>
        <taxon>Alphaproteobacteria</taxon>
        <taxon>Sphingomonadales</taxon>
        <taxon>Sphingomonadaceae</taxon>
        <taxon>Sphingomonas</taxon>
    </lineage>
</organism>
<proteinExistence type="inferred from homology"/>
<dbReference type="PANTHER" id="PTHR43178:SF5">
    <property type="entry name" value="LIPOAMIDE ACYLTRANSFERASE COMPONENT OF BRANCHED-CHAIN ALPHA-KETO ACID DEHYDROGENASE COMPLEX, MITOCHONDRIAL"/>
    <property type="match status" value="1"/>
</dbReference>
<keyword evidence="4 7" id="KW-0808">Transferase</keyword>
<dbReference type="Gene3D" id="3.30.559.10">
    <property type="entry name" value="Chloramphenicol acetyltransferase-like domain"/>
    <property type="match status" value="1"/>
</dbReference>
<comment type="caution">
    <text evidence="11">The sequence shown here is derived from an EMBL/GenBank/DDBJ whole genome shotgun (WGS) entry which is preliminary data.</text>
</comment>
<evidence type="ECO:0000256" key="1">
    <source>
        <dbReference type="ARBA" id="ARBA00001938"/>
    </source>
</evidence>
<keyword evidence="6 7" id="KW-0012">Acyltransferase</keyword>